<dbReference type="PRINTS" id="PR00449">
    <property type="entry name" value="RASTRNSFRMNG"/>
</dbReference>
<reference evidence="3 4" key="1">
    <citation type="submission" date="2024-04" db="EMBL/GenBank/DDBJ databases">
        <title>Tritrichomonas musculus Genome.</title>
        <authorList>
            <person name="Alves-Ferreira E."/>
            <person name="Grigg M."/>
            <person name="Lorenzi H."/>
            <person name="Galac M."/>
        </authorList>
    </citation>
    <scope>NUCLEOTIDE SEQUENCE [LARGE SCALE GENOMIC DNA]</scope>
    <source>
        <strain evidence="3 4">EAF2021</strain>
    </source>
</reference>
<organism evidence="3 4">
    <name type="scientific">Tritrichomonas musculus</name>
    <dbReference type="NCBI Taxonomy" id="1915356"/>
    <lineage>
        <taxon>Eukaryota</taxon>
        <taxon>Metamonada</taxon>
        <taxon>Parabasalia</taxon>
        <taxon>Tritrichomonadida</taxon>
        <taxon>Tritrichomonadidae</taxon>
        <taxon>Tritrichomonas</taxon>
    </lineage>
</organism>
<protein>
    <recommendedName>
        <fullName evidence="5">Small GTP-binding protein</fullName>
    </recommendedName>
</protein>
<dbReference type="CDD" id="cd00154">
    <property type="entry name" value="Rab"/>
    <property type="match status" value="1"/>
</dbReference>
<keyword evidence="4" id="KW-1185">Reference proteome</keyword>
<dbReference type="PROSITE" id="PS51421">
    <property type="entry name" value="RAS"/>
    <property type="match status" value="1"/>
</dbReference>
<dbReference type="Gene3D" id="3.40.50.300">
    <property type="entry name" value="P-loop containing nucleotide triphosphate hydrolases"/>
    <property type="match status" value="1"/>
</dbReference>
<dbReference type="EMBL" id="JAPFFF010000004">
    <property type="protein sequence ID" value="KAK8890952.1"/>
    <property type="molecule type" value="Genomic_DNA"/>
</dbReference>
<dbReference type="SMART" id="SM00174">
    <property type="entry name" value="RHO"/>
    <property type="match status" value="1"/>
</dbReference>
<dbReference type="InterPro" id="IPR001806">
    <property type="entry name" value="Small_GTPase"/>
</dbReference>
<sequence>MLATDIKVVFLGESTVGKTSIISCFSQGDFNPEQTSTIGACFTMKKITLDDKTEIKLKIWDTAGQERFRALTPMYYRDADVAILVYAVDDRDSYEKLQRWIDDLSRDTKIMPPLIIVGNKIDLVDRRKVTSDEAERFAESAGATFLECSAKLKEGIEELFTTAGSLASKSVPKNDGEASKLAKEIIEGNENTENKKKCC</sequence>
<accession>A0ABR2KJB3</accession>
<keyword evidence="2" id="KW-0342">GTP-binding</keyword>
<dbReference type="PANTHER" id="PTHR47977">
    <property type="entry name" value="RAS-RELATED PROTEIN RAB"/>
    <property type="match status" value="1"/>
</dbReference>
<dbReference type="SUPFAM" id="SSF52540">
    <property type="entry name" value="P-loop containing nucleoside triphosphate hydrolases"/>
    <property type="match status" value="1"/>
</dbReference>
<evidence type="ECO:0008006" key="5">
    <source>
        <dbReference type="Google" id="ProtNLM"/>
    </source>
</evidence>
<dbReference type="InterPro" id="IPR050227">
    <property type="entry name" value="Rab"/>
</dbReference>
<dbReference type="NCBIfam" id="TIGR00231">
    <property type="entry name" value="small_GTP"/>
    <property type="match status" value="1"/>
</dbReference>
<evidence type="ECO:0000256" key="2">
    <source>
        <dbReference type="ARBA" id="ARBA00023134"/>
    </source>
</evidence>
<keyword evidence="1" id="KW-0547">Nucleotide-binding</keyword>
<name>A0ABR2KJB3_9EUKA</name>
<dbReference type="InterPro" id="IPR005225">
    <property type="entry name" value="Small_GTP-bd"/>
</dbReference>
<dbReference type="PROSITE" id="PS51419">
    <property type="entry name" value="RAB"/>
    <property type="match status" value="1"/>
</dbReference>
<comment type="caution">
    <text evidence="3">The sequence shown here is derived from an EMBL/GenBank/DDBJ whole genome shotgun (WGS) entry which is preliminary data.</text>
</comment>
<dbReference type="SMART" id="SM00175">
    <property type="entry name" value="RAB"/>
    <property type="match status" value="1"/>
</dbReference>
<proteinExistence type="predicted"/>
<dbReference type="Proteomes" id="UP001470230">
    <property type="component" value="Unassembled WGS sequence"/>
</dbReference>
<dbReference type="SMART" id="SM00176">
    <property type="entry name" value="RAN"/>
    <property type="match status" value="1"/>
</dbReference>
<dbReference type="InterPro" id="IPR027417">
    <property type="entry name" value="P-loop_NTPase"/>
</dbReference>
<gene>
    <name evidence="3" type="ORF">M9Y10_028153</name>
</gene>
<dbReference type="SMART" id="SM00173">
    <property type="entry name" value="RAS"/>
    <property type="match status" value="1"/>
</dbReference>
<evidence type="ECO:0000256" key="1">
    <source>
        <dbReference type="ARBA" id="ARBA00022741"/>
    </source>
</evidence>
<evidence type="ECO:0000313" key="3">
    <source>
        <dbReference type="EMBL" id="KAK8890952.1"/>
    </source>
</evidence>
<dbReference type="Pfam" id="PF00071">
    <property type="entry name" value="Ras"/>
    <property type="match status" value="1"/>
</dbReference>
<dbReference type="PROSITE" id="PS51420">
    <property type="entry name" value="RHO"/>
    <property type="match status" value="1"/>
</dbReference>
<evidence type="ECO:0000313" key="4">
    <source>
        <dbReference type="Proteomes" id="UP001470230"/>
    </source>
</evidence>